<dbReference type="Proteomes" id="UP000885672">
    <property type="component" value="Unassembled WGS sequence"/>
</dbReference>
<dbReference type="AlphaFoldDB" id="A0A7V0T7N8"/>
<sequence length="259" mass="27612">MPYDMLLLLLVAAFEPMLPLGPAAAMNAGTAHPHWQNAFGRNPALAASSPWLALGGGYWRPYGLEGVDQAGLSAAAGFERWAAMLGISQFGFDRYRERDFAVLGAFRAFPTVAVGAAAHLLTVTTSPVRTEAVVALDAGAAWSVGFLHLGVAANRFNLPRLANGDLLPATVRAGLSAEPLEDFAVALDAAWSEYGGETSAGFELGLLPQLKLRFGVGYPPLEYAAGLGVVAGPVEVDYAFRYHPQLRDSHILGLRFSWW</sequence>
<keyword evidence="1" id="KW-0732">Signal</keyword>
<evidence type="ECO:0000313" key="2">
    <source>
        <dbReference type="EMBL" id="HDR00497.1"/>
    </source>
</evidence>
<gene>
    <name evidence="2" type="ORF">ENN51_09485</name>
</gene>
<evidence type="ECO:0000256" key="1">
    <source>
        <dbReference type="SAM" id="SignalP"/>
    </source>
</evidence>
<accession>A0A7V0T7N8</accession>
<feature type="chain" id="PRO_5031331141" evidence="1">
    <location>
        <begin position="26"/>
        <end position="259"/>
    </location>
</feature>
<comment type="caution">
    <text evidence="2">The sequence shown here is derived from an EMBL/GenBank/DDBJ whole genome shotgun (WGS) entry which is preliminary data.</text>
</comment>
<dbReference type="EMBL" id="DSBX01000361">
    <property type="protein sequence ID" value="HDR00497.1"/>
    <property type="molecule type" value="Genomic_DNA"/>
</dbReference>
<organism evidence="2">
    <name type="scientific">candidate division WOR-3 bacterium</name>
    <dbReference type="NCBI Taxonomy" id="2052148"/>
    <lineage>
        <taxon>Bacteria</taxon>
        <taxon>Bacteria division WOR-3</taxon>
    </lineage>
</organism>
<reference evidence="2" key="1">
    <citation type="journal article" date="2020" name="mSystems">
        <title>Genome- and Community-Level Interaction Insights into Carbon Utilization and Element Cycling Functions of Hydrothermarchaeota in Hydrothermal Sediment.</title>
        <authorList>
            <person name="Zhou Z."/>
            <person name="Liu Y."/>
            <person name="Xu W."/>
            <person name="Pan J."/>
            <person name="Luo Z.H."/>
            <person name="Li M."/>
        </authorList>
    </citation>
    <scope>NUCLEOTIDE SEQUENCE [LARGE SCALE GENOMIC DNA]</scope>
    <source>
        <strain evidence="2">SpSt-1182</strain>
    </source>
</reference>
<feature type="signal peptide" evidence="1">
    <location>
        <begin position="1"/>
        <end position="25"/>
    </location>
</feature>
<proteinExistence type="predicted"/>
<name>A0A7V0T7N8_UNCW3</name>
<protein>
    <submittedName>
        <fullName evidence="2">Uncharacterized protein</fullName>
    </submittedName>
</protein>